<comment type="caution">
    <text evidence="1">The sequence shown here is derived from an EMBL/GenBank/DDBJ whole genome shotgun (WGS) entry which is preliminary data.</text>
</comment>
<dbReference type="AlphaFoldDB" id="A0A840Q2P7"/>
<accession>A0A840Q2P7</accession>
<dbReference type="RefSeq" id="WP_312864343.1">
    <property type="nucleotide sequence ID" value="NZ_JACHIW010000001.1"/>
</dbReference>
<evidence type="ECO:0000313" key="1">
    <source>
        <dbReference type="EMBL" id="MBB5156792.1"/>
    </source>
</evidence>
<sequence length="90" mass="10031">MAGAAEFDPSRGYRLNPQVALRPEPFGALAYHFGNRKLSFLKVPELVELVRGLDEHASVEDALLDIPADRRAQFRRALASLAATDMIRPR</sequence>
<gene>
    <name evidence="1" type="ORF">BJ970_004326</name>
</gene>
<keyword evidence="2" id="KW-1185">Reference proteome</keyword>
<reference evidence="1 2" key="1">
    <citation type="submission" date="2020-08" db="EMBL/GenBank/DDBJ databases">
        <title>Sequencing the genomes of 1000 actinobacteria strains.</title>
        <authorList>
            <person name="Klenk H.-P."/>
        </authorList>
    </citation>
    <scope>NUCLEOTIDE SEQUENCE [LARGE SCALE GENOMIC DNA]</scope>
    <source>
        <strain evidence="1 2">DSM 45584</strain>
    </source>
</reference>
<dbReference type="InterPro" id="IPR023850">
    <property type="entry name" value="MftB"/>
</dbReference>
<evidence type="ECO:0000313" key="2">
    <source>
        <dbReference type="Proteomes" id="UP000584374"/>
    </source>
</evidence>
<dbReference type="Proteomes" id="UP000584374">
    <property type="component" value="Unassembled WGS sequence"/>
</dbReference>
<dbReference type="EMBL" id="JACHIW010000001">
    <property type="protein sequence ID" value="MBB5156792.1"/>
    <property type="molecule type" value="Genomic_DNA"/>
</dbReference>
<dbReference type="NCBIfam" id="TIGR03967">
    <property type="entry name" value="mycofact_MftB"/>
    <property type="match status" value="1"/>
</dbReference>
<organism evidence="1 2">
    <name type="scientific">Saccharopolyspora phatthalungensis</name>
    <dbReference type="NCBI Taxonomy" id="664693"/>
    <lineage>
        <taxon>Bacteria</taxon>
        <taxon>Bacillati</taxon>
        <taxon>Actinomycetota</taxon>
        <taxon>Actinomycetes</taxon>
        <taxon>Pseudonocardiales</taxon>
        <taxon>Pseudonocardiaceae</taxon>
        <taxon>Saccharopolyspora</taxon>
    </lineage>
</organism>
<dbReference type="Pfam" id="PF26520">
    <property type="entry name" value="MftB_chaperone"/>
    <property type="match status" value="1"/>
</dbReference>
<name>A0A840Q2P7_9PSEU</name>
<proteinExistence type="predicted"/>
<protein>
    <submittedName>
        <fullName evidence="1">Putative mycofactocin binding protein MftB</fullName>
    </submittedName>
</protein>